<accession>A0A5B7FEU5</accession>
<protein>
    <submittedName>
        <fullName evidence="4">Complement factor I</fullName>
    </submittedName>
</protein>
<evidence type="ECO:0000259" key="3">
    <source>
        <dbReference type="Pfam" id="PF00089"/>
    </source>
</evidence>
<feature type="region of interest" description="Disordered" evidence="2">
    <location>
        <begin position="1"/>
        <end position="95"/>
    </location>
</feature>
<dbReference type="InterPro" id="IPR001254">
    <property type="entry name" value="Trypsin_dom"/>
</dbReference>
<organism evidence="4 5">
    <name type="scientific">Portunus trituberculatus</name>
    <name type="common">Swimming crab</name>
    <name type="synonym">Neptunus trituberculatus</name>
    <dbReference type="NCBI Taxonomy" id="210409"/>
    <lineage>
        <taxon>Eukaryota</taxon>
        <taxon>Metazoa</taxon>
        <taxon>Ecdysozoa</taxon>
        <taxon>Arthropoda</taxon>
        <taxon>Crustacea</taxon>
        <taxon>Multicrustacea</taxon>
        <taxon>Malacostraca</taxon>
        <taxon>Eumalacostraca</taxon>
        <taxon>Eucarida</taxon>
        <taxon>Decapoda</taxon>
        <taxon>Pleocyemata</taxon>
        <taxon>Brachyura</taxon>
        <taxon>Eubrachyura</taxon>
        <taxon>Portunoidea</taxon>
        <taxon>Portunidae</taxon>
        <taxon>Portuninae</taxon>
        <taxon>Portunus</taxon>
    </lineage>
</organism>
<gene>
    <name evidence="4" type="primary">Cfi_0</name>
    <name evidence="4" type="ORF">E2C01_038705</name>
</gene>
<dbReference type="PANTHER" id="PTHR24252:SF7">
    <property type="entry name" value="HYALIN"/>
    <property type="match status" value="1"/>
</dbReference>
<dbReference type="Pfam" id="PF00089">
    <property type="entry name" value="Trypsin"/>
    <property type="match status" value="1"/>
</dbReference>
<dbReference type="GO" id="GO:0004252">
    <property type="term" value="F:serine-type endopeptidase activity"/>
    <property type="evidence" value="ECO:0007669"/>
    <property type="project" value="InterPro"/>
</dbReference>
<dbReference type="GO" id="GO:0006508">
    <property type="term" value="P:proteolysis"/>
    <property type="evidence" value="ECO:0007669"/>
    <property type="project" value="InterPro"/>
</dbReference>
<feature type="compositionally biased region" description="Polar residues" evidence="2">
    <location>
        <begin position="1"/>
        <end position="22"/>
    </location>
</feature>
<dbReference type="PANTHER" id="PTHR24252">
    <property type="entry name" value="ACROSIN-RELATED"/>
    <property type="match status" value="1"/>
</dbReference>
<dbReference type="InterPro" id="IPR043504">
    <property type="entry name" value="Peptidase_S1_PA_chymotrypsin"/>
</dbReference>
<feature type="compositionally biased region" description="Polar residues" evidence="2">
    <location>
        <begin position="81"/>
        <end position="95"/>
    </location>
</feature>
<sequence>MRASQFQRPAQISHGSDATPTVSRGGWRCERSPRDARDTRSGTGSDSAYSPGVEAARRSDFRHGGFPKFPLGPGTILEDTNMGSRQKNEQKFQGTTCGRVVTPRIIGGGVSEYGNHPWQEQRCGGGQCVAPSAVILWYPITWRGPAASVGADGQYNNDVAVVKVRTPNGRGLNMTRFVTPACLPSSNIRYEPGTRCQVSGWGLTDRLDQG</sequence>
<dbReference type="EMBL" id="VSRR010006535">
    <property type="protein sequence ID" value="MPC45022.1"/>
    <property type="molecule type" value="Genomic_DNA"/>
</dbReference>
<dbReference type="Proteomes" id="UP000324222">
    <property type="component" value="Unassembled WGS sequence"/>
</dbReference>
<dbReference type="InterPro" id="IPR009003">
    <property type="entry name" value="Peptidase_S1_PA"/>
</dbReference>
<evidence type="ECO:0000256" key="1">
    <source>
        <dbReference type="ARBA" id="ARBA00023157"/>
    </source>
</evidence>
<dbReference type="AlphaFoldDB" id="A0A5B7FEU5"/>
<evidence type="ECO:0000256" key="2">
    <source>
        <dbReference type="SAM" id="MobiDB-lite"/>
    </source>
</evidence>
<evidence type="ECO:0000313" key="4">
    <source>
        <dbReference type="EMBL" id="MPC45022.1"/>
    </source>
</evidence>
<dbReference type="Gene3D" id="2.40.10.10">
    <property type="entry name" value="Trypsin-like serine proteases"/>
    <property type="match status" value="1"/>
</dbReference>
<dbReference type="SUPFAM" id="SSF50494">
    <property type="entry name" value="Trypsin-like serine proteases"/>
    <property type="match status" value="1"/>
</dbReference>
<keyword evidence="1" id="KW-1015">Disulfide bond</keyword>
<evidence type="ECO:0000313" key="5">
    <source>
        <dbReference type="Proteomes" id="UP000324222"/>
    </source>
</evidence>
<proteinExistence type="predicted"/>
<name>A0A5B7FEU5_PORTR</name>
<reference evidence="4 5" key="1">
    <citation type="submission" date="2019-05" db="EMBL/GenBank/DDBJ databases">
        <title>Another draft genome of Portunus trituberculatus and its Hox gene families provides insights of decapod evolution.</title>
        <authorList>
            <person name="Jeong J.-H."/>
            <person name="Song I."/>
            <person name="Kim S."/>
            <person name="Choi T."/>
            <person name="Kim D."/>
            <person name="Ryu S."/>
            <person name="Kim W."/>
        </authorList>
    </citation>
    <scope>NUCLEOTIDE SEQUENCE [LARGE SCALE GENOMIC DNA]</scope>
    <source>
        <tissue evidence="4">Muscle</tissue>
    </source>
</reference>
<feature type="domain" description="Peptidase S1" evidence="3">
    <location>
        <begin position="152"/>
        <end position="207"/>
    </location>
</feature>
<feature type="compositionally biased region" description="Basic and acidic residues" evidence="2">
    <location>
        <begin position="27"/>
        <end position="40"/>
    </location>
</feature>
<keyword evidence="5" id="KW-1185">Reference proteome</keyword>
<dbReference type="OrthoDB" id="5979691at2759"/>
<comment type="caution">
    <text evidence="4">The sequence shown here is derived from an EMBL/GenBank/DDBJ whole genome shotgun (WGS) entry which is preliminary data.</text>
</comment>